<dbReference type="Gene3D" id="1.10.287.1260">
    <property type="match status" value="1"/>
</dbReference>
<dbReference type="Pfam" id="PF21088">
    <property type="entry name" value="MS_channel_1st"/>
    <property type="match status" value="1"/>
</dbReference>
<dbReference type="Gene3D" id="2.30.30.60">
    <property type="match status" value="1"/>
</dbReference>
<feature type="domain" description="Mechanosensitive ion channel MscS C-terminal" evidence="10">
    <location>
        <begin position="458"/>
        <end position="546"/>
    </location>
</feature>
<organism evidence="12 13">
    <name type="scientific">Vasconcelosia minhoensis LEGE 07310</name>
    <dbReference type="NCBI Taxonomy" id="915328"/>
    <lineage>
        <taxon>Bacteria</taxon>
        <taxon>Bacillati</taxon>
        <taxon>Cyanobacteriota</taxon>
        <taxon>Cyanophyceae</taxon>
        <taxon>Nodosilineales</taxon>
        <taxon>Cymatolegaceae</taxon>
        <taxon>Vasconcelosia</taxon>
        <taxon>Vasconcelosia minhoensis</taxon>
    </lineage>
</organism>
<evidence type="ECO:0000313" key="13">
    <source>
        <dbReference type="Proteomes" id="UP000636505"/>
    </source>
</evidence>
<evidence type="ECO:0000256" key="6">
    <source>
        <dbReference type="ARBA" id="ARBA00023136"/>
    </source>
</evidence>
<protein>
    <submittedName>
        <fullName evidence="12">Mechanosensitive ion channel family protein</fullName>
    </submittedName>
</protein>
<dbReference type="Pfam" id="PF00924">
    <property type="entry name" value="MS_channel_2nd"/>
    <property type="match status" value="1"/>
</dbReference>
<evidence type="ECO:0000256" key="3">
    <source>
        <dbReference type="ARBA" id="ARBA00022475"/>
    </source>
</evidence>
<dbReference type="PANTHER" id="PTHR30460:SF0">
    <property type="entry name" value="MODERATE CONDUCTANCE MECHANOSENSITIVE CHANNEL YBIO"/>
    <property type="match status" value="1"/>
</dbReference>
<evidence type="ECO:0000256" key="4">
    <source>
        <dbReference type="ARBA" id="ARBA00022692"/>
    </source>
</evidence>
<dbReference type="InterPro" id="IPR045276">
    <property type="entry name" value="YbiO_bact"/>
</dbReference>
<dbReference type="SUPFAM" id="SSF50182">
    <property type="entry name" value="Sm-like ribonucleoproteins"/>
    <property type="match status" value="1"/>
</dbReference>
<dbReference type="SUPFAM" id="SSF82861">
    <property type="entry name" value="Mechanosensitive channel protein MscS (YggB), transmembrane region"/>
    <property type="match status" value="1"/>
</dbReference>
<evidence type="ECO:0000259" key="10">
    <source>
        <dbReference type="Pfam" id="PF21082"/>
    </source>
</evidence>
<comment type="similarity">
    <text evidence="2">Belongs to the MscS (TC 1.A.23) family.</text>
</comment>
<dbReference type="AlphaFoldDB" id="A0A8J7A586"/>
<dbReference type="Proteomes" id="UP000636505">
    <property type="component" value="Unassembled WGS sequence"/>
</dbReference>
<dbReference type="InterPro" id="IPR049142">
    <property type="entry name" value="MS_channel_1st"/>
</dbReference>
<dbReference type="Pfam" id="PF21082">
    <property type="entry name" value="MS_channel_3rd"/>
    <property type="match status" value="1"/>
</dbReference>
<feature type="domain" description="Mechanosensitive ion channel transmembrane helices 2/3" evidence="11">
    <location>
        <begin position="351"/>
        <end position="387"/>
    </location>
</feature>
<feature type="transmembrane region" description="Helical" evidence="8">
    <location>
        <begin position="183"/>
        <end position="201"/>
    </location>
</feature>
<accession>A0A8J7A586</accession>
<feature type="transmembrane region" description="Helical" evidence="8">
    <location>
        <begin position="346"/>
        <end position="366"/>
    </location>
</feature>
<evidence type="ECO:0000259" key="11">
    <source>
        <dbReference type="Pfam" id="PF21088"/>
    </source>
</evidence>
<feature type="domain" description="Mechanosensitive ion channel MscS" evidence="9">
    <location>
        <begin position="389"/>
        <end position="453"/>
    </location>
</feature>
<keyword evidence="3" id="KW-1003">Cell membrane</keyword>
<comment type="subcellular location">
    <subcellularLocation>
        <location evidence="1">Cell membrane</location>
        <topology evidence="1">Multi-pass membrane protein</topology>
    </subcellularLocation>
</comment>
<evidence type="ECO:0000256" key="2">
    <source>
        <dbReference type="ARBA" id="ARBA00008017"/>
    </source>
</evidence>
<dbReference type="FunFam" id="2.30.30.60:FF:000001">
    <property type="entry name" value="MscS Mechanosensitive ion channel"/>
    <property type="match status" value="1"/>
</dbReference>
<dbReference type="PANTHER" id="PTHR30460">
    <property type="entry name" value="MODERATE CONDUCTANCE MECHANOSENSITIVE CHANNEL YBIO"/>
    <property type="match status" value="1"/>
</dbReference>
<dbReference type="InterPro" id="IPR010920">
    <property type="entry name" value="LSM_dom_sf"/>
</dbReference>
<dbReference type="SUPFAM" id="SSF82689">
    <property type="entry name" value="Mechanosensitive channel protein MscS (YggB), C-terminal domain"/>
    <property type="match status" value="1"/>
</dbReference>
<evidence type="ECO:0000256" key="7">
    <source>
        <dbReference type="SAM" id="MobiDB-lite"/>
    </source>
</evidence>
<dbReference type="InterPro" id="IPR006685">
    <property type="entry name" value="MscS_channel_2nd"/>
</dbReference>
<feature type="region of interest" description="Disordered" evidence="7">
    <location>
        <begin position="215"/>
        <end position="234"/>
    </location>
</feature>
<dbReference type="RefSeq" id="WP_193904875.1">
    <property type="nucleotide sequence ID" value="NZ_JADEXG010000004.1"/>
</dbReference>
<evidence type="ECO:0000256" key="8">
    <source>
        <dbReference type="SAM" id="Phobius"/>
    </source>
</evidence>
<reference evidence="12" key="1">
    <citation type="submission" date="2020-10" db="EMBL/GenBank/DDBJ databases">
        <authorList>
            <person name="Castelo-Branco R."/>
            <person name="Eusebio N."/>
            <person name="Adriana R."/>
            <person name="Vieira A."/>
            <person name="Brugerolle De Fraissinette N."/>
            <person name="Rezende De Castro R."/>
            <person name="Schneider M.P."/>
            <person name="Vasconcelos V."/>
            <person name="Leao P.N."/>
        </authorList>
    </citation>
    <scope>NUCLEOTIDE SEQUENCE</scope>
    <source>
        <strain evidence="12">LEGE 07310</strain>
    </source>
</reference>
<evidence type="ECO:0000256" key="5">
    <source>
        <dbReference type="ARBA" id="ARBA00022989"/>
    </source>
</evidence>
<sequence>MRQLLRRAGFLAIGAISVLLLGLPGPLLAQSPADSPADMLMLRDWLPAEIQSLVANAYASTAPVRLDGNTLFWVSAPPAPDSDTAPARSAQQRAQIIQTQLYTLARTQPAVPLSVETPDASGSQAVIQAGDQFLMTVTPLDAQLSGMTTPEVRAGALTSIIRNALDRYQQERQPSFLWRQVKFAGAIFAGTLMLSIALASFKRPLKRRRKQLVETRQQLTTPAASDPPSPPTTALRERVVNQQQRRFNEIQRSLLNLAQAILWSTSAVWILGLFPYSRWLQTAILGSLHIPAQMLLVAGLAYAASRLSDVLIDRIFLTLEESARWAPERSQRLTLRFSTFSQVAKSIALTIILTIATATALAVLGIEIAPLLAGAGIIGIAISLASQSLIKDFINGFLILLEDQFGLGDVITVNQVTGLVENLNLRITQIRDTEGRLITVPNGQINMVQNLSKEWSQVDLQVTIAPSANINHAIAIFNQVAHDMSQDPDWQSLILEPPIMLGVDNLNHLGITLRLWIKTQPLQQWKVGRELRKRLKQAFDDSGIPIGIPQEMLQVQLSNREELKRVTKQFED</sequence>
<evidence type="ECO:0000259" key="9">
    <source>
        <dbReference type="Pfam" id="PF00924"/>
    </source>
</evidence>
<name>A0A8J7A586_9CYAN</name>
<keyword evidence="5 8" id="KW-1133">Transmembrane helix</keyword>
<evidence type="ECO:0000313" key="12">
    <source>
        <dbReference type="EMBL" id="MBE9076210.1"/>
    </source>
</evidence>
<keyword evidence="4 8" id="KW-0812">Transmembrane</keyword>
<comment type="caution">
    <text evidence="12">The sequence shown here is derived from an EMBL/GenBank/DDBJ whole genome shotgun (WGS) entry which is preliminary data.</text>
</comment>
<dbReference type="InterPro" id="IPR011066">
    <property type="entry name" value="MscS_channel_C_sf"/>
</dbReference>
<dbReference type="InterPro" id="IPR011014">
    <property type="entry name" value="MscS_channel_TM-2"/>
</dbReference>
<dbReference type="Gene3D" id="3.30.70.100">
    <property type="match status" value="1"/>
</dbReference>
<dbReference type="GO" id="GO:0008381">
    <property type="term" value="F:mechanosensitive monoatomic ion channel activity"/>
    <property type="evidence" value="ECO:0007669"/>
    <property type="project" value="InterPro"/>
</dbReference>
<keyword evidence="6 8" id="KW-0472">Membrane</keyword>
<gene>
    <name evidence="12" type="ORF">IQ241_02680</name>
</gene>
<keyword evidence="13" id="KW-1185">Reference proteome</keyword>
<dbReference type="InterPro" id="IPR049278">
    <property type="entry name" value="MS_channel_C"/>
</dbReference>
<proteinExistence type="inferred from homology"/>
<feature type="transmembrane region" description="Helical" evidence="8">
    <location>
        <begin position="254"/>
        <end position="276"/>
    </location>
</feature>
<feature type="transmembrane region" description="Helical" evidence="8">
    <location>
        <begin position="372"/>
        <end position="390"/>
    </location>
</feature>
<evidence type="ECO:0000256" key="1">
    <source>
        <dbReference type="ARBA" id="ARBA00004651"/>
    </source>
</evidence>
<dbReference type="EMBL" id="JADEXG010000004">
    <property type="protein sequence ID" value="MBE9076210.1"/>
    <property type="molecule type" value="Genomic_DNA"/>
</dbReference>
<dbReference type="GO" id="GO:0005886">
    <property type="term" value="C:plasma membrane"/>
    <property type="evidence" value="ECO:0007669"/>
    <property type="project" value="UniProtKB-SubCell"/>
</dbReference>
<dbReference type="InterPro" id="IPR023408">
    <property type="entry name" value="MscS_beta-dom_sf"/>
</dbReference>